<dbReference type="CDD" id="cd01066">
    <property type="entry name" value="APP_MetAP"/>
    <property type="match status" value="1"/>
</dbReference>
<dbReference type="RefSeq" id="WP_092217784.1">
    <property type="nucleotide sequence ID" value="NZ_CP030050.1"/>
</dbReference>
<dbReference type="InterPro" id="IPR036005">
    <property type="entry name" value="Creatinase/aminopeptidase-like"/>
</dbReference>
<reference evidence="3 4" key="1">
    <citation type="submission" date="2018-06" db="EMBL/GenBank/DDBJ databases">
        <title>Comparative genomics of Bradyrhizobium nodulating Arachidis hypogaea.</title>
        <authorList>
            <person name="Li Y."/>
        </authorList>
    </citation>
    <scope>NUCLEOTIDE SEQUENCE [LARGE SCALE GENOMIC DNA]</scope>
    <source>
        <strain evidence="3 4">CCBAU 051107</strain>
    </source>
</reference>
<sequence>MINQKDFLMTHPLLFPPAFPLVEFQSRLSALRRIMAERHVQLLIVDQREHMVYFSGYCSTAAMYQALLVPLDREPFAVIRAVDAEIFTERSWFTDCVSFGDDANPIRIVADAITTRGFAGTVIGIEQDSHFLTVNRASELEAFLPNARIVDFSGVMWEMRQIKSPLELACLEVAAEICDRAARAGFEAAQEGVNEREIFVAMTDEAWRSGADNAQVAVVASGPRSGILHASLGHRFLPRGDILHVEPVPHFRGYTSRMMRPKSIGEPTDQQIRTAETMIRIQEEQFHAMKPGANAKDVDRIVREAILKARLRDTYTNITGYTLGLKYPPRTSDFTRVFLPDSDWQLEENQVFHMYTSARGMAFSETIVVTPEGGKRLTKMERRLFF</sequence>
<evidence type="ECO:0000259" key="1">
    <source>
        <dbReference type="Pfam" id="PF00557"/>
    </source>
</evidence>
<dbReference type="InterPro" id="IPR050659">
    <property type="entry name" value="Peptidase_M24B"/>
</dbReference>
<dbReference type="GO" id="GO:0004177">
    <property type="term" value="F:aminopeptidase activity"/>
    <property type="evidence" value="ECO:0007669"/>
    <property type="project" value="UniProtKB-KW"/>
</dbReference>
<dbReference type="Gene3D" id="3.40.350.10">
    <property type="entry name" value="Creatinase/prolidase N-terminal domain"/>
    <property type="match status" value="1"/>
</dbReference>
<dbReference type="KEGG" id="barh:WN72_10120"/>
<dbReference type="SUPFAM" id="SSF55920">
    <property type="entry name" value="Creatinase/aminopeptidase"/>
    <property type="match status" value="1"/>
</dbReference>
<proteinExistence type="predicted"/>
<name>A0AAE7NNL0_9BRAD</name>
<feature type="domain" description="Peptidase M24" evidence="1">
    <location>
        <begin position="170"/>
        <end position="370"/>
    </location>
</feature>
<gene>
    <name evidence="3" type="ORF">WN72_10120</name>
</gene>
<dbReference type="PANTHER" id="PTHR46112:SF2">
    <property type="entry name" value="XAA-PRO AMINOPEPTIDASE P-RELATED"/>
    <property type="match status" value="1"/>
</dbReference>
<evidence type="ECO:0000259" key="2">
    <source>
        <dbReference type="Pfam" id="PF01321"/>
    </source>
</evidence>
<evidence type="ECO:0000313" key="3">
    <source>
        <dbReference type="EMBL" id="QOZ66663.1"/>
    </source>
</evidence>
<feature type="domain" description="Creatinase N-terminal" evidence="2">
    <location>
        <begin position="27"/>
        <end position="162"/>
    </location>
</feature>
<protein>
    <submittedName>
        <fullName evidence="3">Aminopeptidase P family protein</fullName>
    </submittedName>
</protein>
<organism evidence="3 4">
    <name type="scientific">Bradyrhizobium arachidis</name>
    <dbReference type="NCBI Taxonomy" id="858423"/>
    <lineage>
        <taxon>Bacteria</taxon>
        <taxon>Pseudomonadati</taxon>
        <taxon>Pseudomonadota</taxon>
        <taxon>Alphaproteobacteria</taxon>
        <taxon>Hyphomicrobiales</taxon>
        <taxon>Nitrobacteraceae</taxon>
        <taxon>Bradyrhizobium</taxon>
    </lineage>
</organism>
<keyword evidence="3" id="KW-0031">Aminopeptidase</keyword>
<dbReference type="AlphaFoldDB" id="A0AAE7NNL0"/>
<dbReference type="InterPro" id="IPR000994">
    <property type="entry name" value="Pept_M24"/>
</dbReference>
<accession>A0AAE7NNL0</accession>
<dbReference type="InterPro" id="IPR000587">
    <property type="entry name" value="Creatinase_N"/>
</dbReference>
<dbReference type="EMBL" id="CP030050">
    <property type="protein sequence ID" value="QOZ66663.1"/>
    <property type="molecule type" value="Genomic_DNA"/>
</dbReference>
<dbReference type="Proteomes" id="UP000594015">
    <property type="component" value="Chromosome"/>
</dbReference>
<dbReference type="Gene3D" id="3.90.230.10">
    <property type="entry name" value="Creatinase/methionine aminopeptidase superfamily"/>
    <property type="match status" value="1"/>
</dbReference>
<dbReference type="SUPFAM" id="SSF53092">
    <property type="entry name" value="Creatinase/prolidase N-terminal domain"/>
    <property type="match status" value="1"/>
</dbReference>
<dbReference type="Pfam" id="PF00557">
    <property type="entry name" value="Peptidase_M24"/>
    <property type="match status" value="1"/>
</dbReference>
<keyword evidence="3" id="KW-0645">Protease</keyword>
<evidence type="ECO:0000313" key="4">
    <source>
        <dbReference type="Proteomes" id="UP000594015"/>
    </source>
</evidence>
<dbReference type="PANTHER" id="PTHR46112">
    <property type="entry name" value="AMINOPEPTIDASE"/>
    <property type="match status" value="1"/>
</dbReference>
<dbReference type="Pfam" id="PF01321">
    <property type="entry name" value="Creatinase_N"/>
    <property type="match status" value="1"/>
</dbReference>
<dbReference type="InterPro" id="IPR029149">
    <property type="entry name" value="Creatin/AminoP/Spt16_N"/>
</dbReference>
<keyword evidence="3" id="KW-0378">Hydrolase</keyword>